<evidence type="ECO:0000256" key="3">
    <source>
        <dbReference type="SAM" id="SignalP"/>
    </source>
</evidence>
<dbReference type="AlphaFoldDB" id="A0AAV5SS94"/>
<evidence type="ECO:0000256" key="2">
    <source>
        <dbReference type="ARBA" id="ARBA00022801"/>
    </source>
</evidence>
<dbReference type="SUPFAM" id="SSF53474">
    <property type="entry name" value="alpha/beta-Hydrolases"/>
    <property type="match status" value="1"/>
</dbReference>
<protein>
    <recommendedName>
        <fullName evidence="4">Carboxylesterase type B domain-containing protein</fullName>
    </recommendedName>
</protein>
<dbReference type="PANTHER" id="PTHR43142">
    <property type="entry name" value="CARBOXYLIC ESTER HYDROLASE"/>
    <property type="match status" value="1"/>
</dbReference>
<reference evidence="5" key="1">
    <citation type="submission" date="2023-10" db="EMBL/GenBank/DDBJ databases">
        <title>Genome assembly of Pristionchus species.</title>
        <authorList>
            <person name="Yoshida K."/>
            <person name="Sommer R.J."/>
        </authorList>
    </citation>
    <scope>NUCLEOTIDE SEQUENCE</scope>
    <source>
        <strain evidence="5">RS0144</strain>
    </source>
</reference>
<dbReference type="GO" id="GO:0016787">
    <property type="term" value="F:hydrolase activity"/>
    <property type="evidence" value="ECO:0007669"/>
    <property type="project" value="UniProtKB-KW"/>
</dbReference>
<dbReference type="EMBL" id="BTSX01000002">
    <property type="protein sequence ID" value="GMS86247.1"/>
    <property type="molecule type" value="Genomic_DNA"/>
</dbReference>
<feature type="chain" id="PRO_5043966518" description="Carboxylesterase type B domain-containing protein" evidence="3">
    <location>
        <begin position="24"/>
        <end position="326"/>
    </location>
</feature>
<dbReference type="InterPro" id="IPR002018">
    <property type="entry name" value="CarbesteraseB"/>
</dbReference>
<keyword evidence="6" id="KW-1185">Reference proteome</keyword>
<evidence type="ECO:0000313" key="5">
    <source>
        <dbReference type="EMBL" id="GMS86247.1"/>
    </source>
</evidence>
<dbReference type="Pfam" id="PF00135">
    <property type="entry name" value="COesterase"/>
    <property type="match status" value="1"/>
</dbReference>
<sequence length="326" mass="36463">LPTLFNLSMICLLLFALFVRLSCKLITVETSRGSVQGFDHDFGNDSNQRFYGYGQVFLGIPYAKAPLGERRFTLPDDICQYNERGKVHNATYYRPRCWQTQDVLTPAVDMDEDCLYLNVMTPNITGTYPVMVFIHGGTFTTGGADIYHWKGAVRNLVSRGVVVVTIQYRLAVIGFFTTFTETFPPNRGLYDIQSTCLHSRLQMFFESCAHFRITIFGQSAGGTSVSDLSLSPLARGLFHQTIQTSGSSIQEIETIDDPRGSIHQARAEQICPIDSTDWGSLDKDQAILNCFLRATPEEIVAFDTDNLSWNVAIDGAFLPDYPENLA</sequence>
<evidence type="ECO:0000256" key="1">
    <source>
        <dbReference type="ARBA" id="ARBA00005964"/>
    </source>
</evidence>
<accession>A0AAV5SS94</accession>
<proteinExistence type="inferred from homology"/>
<dbReference type="Proteomes" id="UP001432027">
    <property type="component" value="Unassembled WGS sequence"/>
</dbReference>
<keyword evidence="3" id="KW-0732">Signal</keyword>
<feature type="domain" description="Carboxylesterase type B" evidence="4">
    <location>
        <begin position="27"/>
        <end position="325"/>
    </location>
</feature>
<feature type="non-terminal residue" evidence="5">
    <location>
        <position position="1"/>
    </location>
</feature>
<evidence type="ECO:0000259" key="4">
    <source>
        <dbReference type="Pfam" id="PF00135"/>
    </source>
</evidence>
<organism evidence="5 6">
    <name type="scientific">Pristionchus entomophagus</name>
    <dbReference type="NCBI Taxonomy" id="358040"/>
    <lineage>
        <taxon>Eukaryota</taxon>
        <taxon>Metazoa</taxon>
        <taxon>Ecdysozoa</taxon>
        <taxon>Nematoda</taxon>
        <taxon>Chromadorea</taxon>
        <taxon>Rhabditida</taxon>
        <taxon>Rhabditina</taxon>
        <taxon>Diplogasteromorpha</taxon>
        <taxon>Diplogasteroidea</taxon>
        <taxon>Neodiplogasteridae</taxon>
        <taxon>Pristionchus</taxon>
    </lineage>
</organism>
<gene>
    <name evidence="5" type="ORF">PENTCL1PPCAC_8422</name>
</gene>
<evidence type="ECO:0000313" key="6">
    <source>
        <dbReference type="Proteomes" id="UP001432027"/>
    </source>
</evidence>
<dbReference type="Gene3D" id="3.40.50.1820">
    <property type="entry name" value="alpha/beta hydrolase"/>
    <property type="match status" value="1"/>
</dbReference>
<comment type="caution">
    <text evidence="5">The sequence shown here is derived from an EMBL/GenBank/DDBJ whole genome shotgun (WGS) entry which is preliminary data.</text>
</comment>
<dbReference type="FunFam" id="3.40.50.1820:FF:001132">
    <property type="entry name" value="Uncharacterized protein"/>
    <property type="match status" value="1"/>
</dbReference>
<feature type="signal peptide" evidence="3">
    <location>
        <begin position="1"/>
        <end position="23"/>
    </location>
</feature>
<dbReference type="InterPro" id="IPR029058">
    <property type="entry name" value="AB_hydrolase_fold"/>
</dbReference>
<keyword evidence="2" id="KW-0378">Hydrolase</keyword>
<dbReference type="PANTHER" id="PTHR43142:SF1">
    <property type="entry name" value="CARBOXYLIC ESTER HYDROLASE"/>
    <property type="match status" value="1"/>
</dbReference>
<comment type="similarity">
    <text evidence="1">Belongs to the type-B carboxylesterase/lipase family.</text>
</comment>
<name>A0AAV5SS94_9BILA</name>